<evidence type="ECO:0000256" key="1">
    <source>
        <dbReference type="ARBA" id="ARBA00022801"/>
    </source>
</evidence>
<evidence type="ECO:0000313" key="6">
    <source>
        <dbReference type="EMBL" id="AIE85881.1"/>
    </source>
</evidence>
<dbReference type="InterPro" id="IPR017853">
    <property type="entry name" value="GH"/>
</dbReference>
<keyword evidence="1 3" id="KW-0378">Hydrolase</keyword>
<dbReference type="AlphaFoldDB" id="A0A068NR15"/>
<dbReference type="SMART" id="SM00636">
    <property type="entry name" value="Glyco_18"/>
    <property type="match status" value="1"/>
</dbReference>
<dbReference type="Gene3D" id="3.10.50.10">
    <property type="match status" value="1"/>
</dbReference>
<comment type="similarity">
    <text evidence="4">Belongs to the glycosyl hydrolase 18 family.</text>
</comment>
<protein>
    <submittedName>
        <fullName evidence="6">Spore peptidoglycan hydrolase</fullName>
    </submittedName>
</protein>
<proteinExistence type="inferred from homology"/>
<accession>A0A068NR15</accession>
<sequence>MVAPLIALALAMTPTPHLKVSGWLVFFDNGESLATFEKHADQLDTVGVEWTGCDPAGHSIRRDRPTAAEKKKVLRIARKHGVKVLGIAANAANGDFTPAGVEKALASEKAMRRHASELTKIAIEDGLDGIDLDYESLRAVDRAPFTRFVAILSKSLHARKLTLAIALHPKMSEPGNWDGSQAQDFAALGRLCDIVRVMTYDEHWLTSDAGPVASPAWVEQVMRFASSVIPASKLDMGIPAYGYDWVGKQATSFTWADLGRLSLAHGRPTRDPASQELTLRYDNHTAFFADGPAQRSKLQLAKKLRLHGVAMWRLGSEDPSVWTEFRKGK</sequence>
<dbReference type="PANTHER" id="PTHR46066">
    <property type="entry name" value="CHITINASE DOMAIN-CONTAINING PROTEIN 1 FAMILY MEMBER"/>
    <property type="match status" value="1"/>
</dbReference>
<organism evidence="6 7">
    <name type="scientific">Fimbriimonas ginsengisoli Gsoil 348</name>
    <dbReference type="NCBI Taxonomy" id="661478"/>
    <lineage>
        <taxon>Bacteria</taxon>
        <taxon>Bacillati</taxon>
        <taxon>Armatimonadota</taxon>
        <taxon>Fimbriimonadia</taxon>
        <taxon>Fimbriimonadales</taxon>
        <taxon>Fimbriimonadaceae</taxon>
        <taxon>Fimbriimonas</taxon>
    </lineage>
</organism>
<evidence type="ECO:0000256" key="2">
    <source>
        <dbReference type="ARBA" id="ARBA00023295"/>
    </source>
</evidence>
<dbReference type="PANTHER" id="PTHR46066:SF2">
    <property type="entry name" value="CHITINASE DOMAIN-CONTAINING PROTEIN 1"/>
    <property type="match status" value="1"/>
</dbReference>
<dbReference type="STRING" id="661478.OP10G_2513"/>
<dbReference type="InterPro" id="IPR001223">
    <property type="entry name" value="Glyco_hydro18_cat"/>
</dbReference>
<dbReference type="Gene3D" id="3.20.20.80">
    <property type="entry name" value="Glycosidases"/>
    <property type="match status" value="1"/>
</dbReference>
<keyword evidence="7" id="KW-1185">Reference proteome</keyword>
<dbReference type="SUPFAM" id="SSF51445">
    <property type="entry name" value="(Trans)glycosidases"/>
    <property type="match status" value="1"/>
</dbReference>
<dbReference type="InterPro" id="IPR011583">
    <property type="entry name" value="Chitinase_II/V-like_cat"/>
</dbReference>
<dbReference type="Proteomes" id="UP000027982">
    <property type="component" value="Chromosome"/>
</dbReference>
<dbReference type="OrthoDB" id="9769314at2"/>
<dbReference type="EMBL" id="CP007139">
    <property type="protein sequence ID" value="AIE85881.1"/>
    <property type="molecule type" value="Genomic_DNA"/>
</dbReference>
<evidence type="ECO:0000256" key="3">
    <source>
        <dbReference type="RuleBase" id="RU000489"/>
    </source>
</evidence>
<dbReference type="PROSITE" id="PS51910">
    <property type="entry name" value="GH18_2"/>
    <property type="match status" value="1"/>
</dbReference>
<dbReference type="HOGENOM" id="CLU_037415_1_0_0"/>
<dbReference type="Pfam" id="PF00704">
    <property type="entry name" value="Glyco_hydro_18"/>
    <property type="match status" value="1"/>
</dbReference>
<dbReference type="eggNOG" id="COG3858">
    <property type="taxonomic scope" value="Bacteria"/>
</dbReference>
<reference evidence="6 7" key="1">
    <citation type="journal article" date="2014" name="PLoS ONE">
        <title>The first complete genome sequence of the class fimbriimonadia in the phylum armatimonadetes.</title>
        <authorList>
            <person name="Hu Z.Y."/>
            <person name="Wang Y.Z."/>
            <person name="Im W.T."/>
            <person name="Wang S.Y."/>
            <person name="Zhao G.P."/>
            <person name="Zheng H.J."/>
            <person name="Quan Z.X."/>
        </authorList>
    </citation>
    <scope>NUCLEOTIDE SEQUENCE [LARGE SCALE GENOMIC DNA]</scope>
    <source>
        <strain evidence="6">Gsoil 348</strain>
    </source>
</reference>
<dbReference type="KEGG" id="fgi:OP10G_2513"/>
<dbReference type="PROSITE" id="PS01095">
    <property type="entry name" value="GH18_1"/>
    <property type="match status" value="1"/>
</dbReference>
<dbReference type="GO" id="GO:0008061">
    <property type="term" value="F:chitin binding"/>
    <property type="evidence" value="ECO:0007669"/>
    <property type="project" value="InterPro"/>
</dbReference>
<evidence type="ECO:0000313" key="7">
    <source>
        <dbReference type="Proteomes" id="UP000027982"/>
    </source>
</evidence>
<gene>
    <name evidence="6" type="ORF">OP10G_2513</name>
</gene>
<name>A0A068NR15_FIMGI</name>
<dbReference type="RefSeq" id="WP_025225560.1">
    <property type="nucleotide sequence ID" value="NZ_CP007139.1"/>
</dbReference>
<evidence type="ECO:0000259" key="5">
    <source>
        <dbReference type="PROSITE" id="PS51910"/>
    </source>
</evidence>
<dbReference type="GO" id="GO:0005975">
    <property type="term" value="P:carbohydrate metabolic process"/>
    <property type="evidence" value="ECO:0007669"/>
    <property type="project" value="InterPro"/>
</dbReference>
<dbReference type="InterPro" id="IPR001579">
    <property type="entry name" value="Glyco_hydro_18_chit_AS"/>
</dbReference>
<dbReference type="GO" id="GO:0004553">
    <property type="term" value="F:hydrolase activity, hydrolyzing O-glycosyl compounds"/>
    <property type="evidence" value="ECO:0007669"/>
    <property type="project" value="InterPro"/>
</dbReference>
<dbReference type="InterPro" id="IPR029070">
    <property type="entry name" value="Chitinase_insertion_sf"/>
</dbReference>
<keyword evidence="2 3" id="KW-0326">Glycosidase</keyword>
<evidence type="ECO:0000256" key="4">
    <source>
        <dbReference type="RuleBase" id="RU004453"/>
    </source>
</evidence>
<feature type="domain" description="GH18" evidence="5">
    <location>
        <begin position="21"/>
        <end position="329"/>
    </location>
</feature>